<evidence type="ECO:0000313" key="2">
    <source>
        <dbReference type="EMBL" id="CAJ0968720.1"/>
    </source>
</evidence>
<gene>
    <name evidence="2" type="ORF">RIMI_LOCUS23362933</name>
</gene>
<reference evidence="2" key="1">
    <citation type="submission" date="2023-07" db="EMBL/GenBank/DDBJ databases">
        <authorList>
            <person name="Stuckert A."/>
        </authorList>
    </citation>
    <scope>NUCLEOTIDE SEQUENCE</scope>
</reference>
<protein>
    <submittedName>
        <fullName evidence="2">Uncharacterized protein</fullName>
    </submittedName>
</protein>
<sequence length="86" mass="9394">MHLLMQSLTHIKEQASAAEEEGSLDDSQPWSGQGTLLDEVADEEEKENYGDEYLWEEDASQGAIETGGIARSGESTECLSLTQFGL</sequence>
<evidence type="ECO:0000256" key="1">
    <source>
        <dbReference type="SAM" id="MobiDB-lite"/>
    </source>
</evidence>
<evidence type="ECO:0000313" key="3">
    <source>
        <dbReference type="Proteomes" id="UP001176940"/>
    </source>
</evidence>
<feature type="region of interest" description="Disordered" evidence="1">
    <location>
        <begin position="1"/>
        <end position="48"/>
    </location>
</feature>
<name>A0ABN9MPM7_9NEOB</name>
<dbReference type="EMBL" id="CAUEEQ010079592">
    <property type="protein sequence ID" value="CAJ0968720.1"/>
    <property type="molecule type" value="Genomic_DNA"/>
</dbReference>
<keyword evidence="3" id="KW-1185">Reference proteome</keyword>
<feature type="compositionally biased region" description="Polar residues" evidence="1">
    <location>
        <begin position="25"/>
        <end position="34"/>
    </location>
</feature>
<proteinExistence type="predicted"/>
<comment type="caution">
    <text evidence="2">The sequence shown here is derived from an EMBL/GenBank/DDBJ whole genome shotgun (WGS) entry which is preliminary data.</text>
</comment>
<dbReference type="Proteomes" id="UP001176940">
    <property type="component" value="Unassembled WGS sequence"/>
</dbReference>
<organism evidence="2 3">
    <name type="scientific">Ranitomeya imitator</name>
    <name type="common">mimic poison frog</name>
    <dbReference type="NCBI Taxonomy" id="111125"/>
    <lineage>
        <taxon>Eukaryota</taxon>
        <taxon>Metazoa</taxon>
        <taxon>Chordata</taxon>
        <taxon>Craniata</taxon>
        <taxon>Vertebrata</taxon>
        <taxon>Euteleostomi</taxon>
        <taxon>Amphibia</taxon>
        <taxon>Batrachia</taxon>
        <taxon>Anura</taxon>
        <taxon>Neobatrachia</taxon>
        <taxon>Hyloidea</taxon>
        <taxon>Dendrobatidae</taxon>
        <taxon>Dendrobatinae</taxon>
        <taxon>Ranitomeya</taxon>
    </lineage>
</organism>
<accession>A0ABN9MPM7</accession>